<keyword evidence="1" id="KW-0812">Transmembrane</keyword>
<proteinExistence type="predicted"/>
<feature type="transmembrane region" description="Helical" evidence="1">
    <location>
        <begin position="25"/>
        <end position="45"/>
    </location>
</feature>
<feature type="transmembrane region" description="Helical" evidence="1">
    <location>
        <begin position="84"/>
        <end position="105"/>
    </location>
</feature>
<dbReference type="KEGG" id="bgoe:IFJ75_16000"/>
<protein>
    <submittedName>
        <fullName evidence="2">Uncharacterized protein</fullName>
    </submittedName>
</protein>
<keyword evidence="3" id="KW-1185">Reference proteome</keyword>
<dbReference type="Proteomes" id="UP000663918">
    <property type="component" value="Chromosome"/>
</dbReference>
<dbReference type="AlphaFoldDB" id="A0A975C2M1"/>
<dbReference type="RefSeq" id="WP_207869355.1">
    <property type="nucleotide sequence ID" value="NZ_CP062222.1"/>
</dbReference>
<name>A0A975C2M1_9CAUL</name>
<evidence type="ECO:0000313" key="3">
    <source>
        <dbReference type="Proteomes" id="UP000663918"/>
    </source>
</evidence>
<gene>
    <name evidence="2" type="ORF">IFJ75_16000</name>
</gene>
<evidence type="ECO:0000313" key="2">
    <source>
        <dbReference type="EMBL" id="QTC90720.1"/>
    </source>
</evidence>
<organism evidence="2 3">
    <name type="scientific">Brevundimonas goettingensis</name>
    <dbReference type="NCBI Taxonomy" id="2774190"/>
    <lineage>
        <taxon>Bacteria</taxon>
        <taxon>Pseudomonadati</taxon>
        <taxon>Pseudomonadota</taxon>
        <taxon>Alphaproteobacteria</taxon>
        <taxon>Caulobacterales</taxon>
        <taxon>Caulobacteraceae</taxon>
        <taxon>Brevundimonas</taxon>
    </lineage>
</organism>
<accession>A0A975C2M1</accession>
<dbReference type="EMBL" id="CP062222">
    <property type="protein sequence ID" value="QTC90720.1"/>
    <property type="molecule type" value="Genomic_DNA"/>
</dbReference>
<feature type="transmembrane region" description="Helical" evidence="1">
    <location>
        <begin position="52"/>
        <end position="69"/>
    </location>
</feature>
<reference evidence="2" key="1">
    <citation type="submission" date="2020-09" db="EMBL/GenBank/DDBJ databases">
        <title>Brevundimonas sp. LVF2 isolated from a puddle in Goettingen, Germany.</title>
        <authorList>
            <person name="Friedrich I."/>
            <person name="Klassen A."/>
            <person name="Hannes N."/>
            <person name="Schneider D."/>
            <person name="Hertel R."/>
            <person name="Daniel R."/>
        </authorList>
    </citation>
    <scope>NUCLEOTIDE SEQUENCE</scope>
    <source>
        <strain evidence="2">LVF2</strain>
    </source>
</reference>
<keyword evidence="1" id="KW-0472">Membrane</keyword>
<evidence type="ECO:0000256" key="1">
    <source>
        <dbReference type="SAM" id="Phobius"/>
    </source>
</evidence>
<sequence>MENFLDQIGSLLSGLFALAQGGFDGVNQVVGLIIALIATLVMPAWRSLWGTALGAVIVDRLVVMLRPALDGGQIALPDIMTMGFWMTALALFLGYAIVIAIFFFLKTILTGSAFRSHRARHAH</sequence>
<keyword evidence="1" id="KW-1133">Transmembrane helix</keyword>